<dbReference type="Proteomes" id="UP000243524">
    <property type="component" value="Unassembled WGS sequence"/>
</dbReference>
<reference evidence="1 2" key="1">
    <citation type="submission" date="2017-06" db="EMBL/GenBank/DDBJ databases">
        <title>the draft geome sequence of Illustriluteabacillus marina B3227.</title>
        <authorList>
            <person name="He R.-H."/>
            <person name="Du Z.-J."/>
        </authorList>
    </citation>
    <scope>NUCLEOTIDE SEQUENCE [LARGE SCALE GENOMIC DNA]</scope>
    <source>
        <strain evidence="1 2">B3227</strain>
    </source>
</reference>
<sequence>MELGEERILREVSTWELELSDYVSNDFEKVYEIWVKDQFAKLPDNTQHRFFEVMDQWILYTYTFLQSTNAQVDATNRILQVGRTYDESIERVEDLRSISIEKLTYMADQQVARNRLYAFSQGGITGTGGWLLLGLDFPMMIALNLRSVQLIGTCFGYNMHNPLEMILALKVFHAGAMPKRMQYLAWEELKGSMEELEGIMDEQEWITDESWLEPPLQNLFKTLAIVMFKKKMLQGIPIVSVGIGAVSNYKLAKQVSDFAKKFYQYRLIHEKNGWSK</sequence>
<dbReference type="PANTHER" id="PTHR41260">
    <property type="entry name" value="PROTEIN ECSC"/>
    <property type="match status" value="1"/>
</dbReference>
<comment type="caution">
    <text evidence="1">The sequence shown here is derived from an EMBL/GenBank/DDBJ whole genome shotgun (WGS) entry which is preliminary data.</text>
</comment>
<gene>
    <name evidence="1" type="ORF">CEY16_05975</name>
</gene>
<name>A0A2I0QY77_9BACI</name>
<dbReference type="Pfam" id="PF12787">
    <property type="entry name" value="EcsC"/>
    <property type="match status" value="1"/>
</dbReference>
<evidence type="ECO:0000313" key="1">
    <source>
        <dbReference type="EMBL" id="PKR79286.1"/>
    </source>
</evidence>
<dbReference type="AlphaFoldDB" id="A0A2I0QY77"/>
<dbReference type="EMBL" id="PJNH01000001">
    <property type="protein sequence ID" value="PKR79286.1"/>
    <property type="molecule type" value="Genomic_DNA"/>
</dbReference>
<organism evidence="1 2">
    <name type="scientific">Halalkalibacillus sediminis</name>
    <dbReference type="NCBI Taxonomy" id="2018042"/>
    <lineage>
        <taxon>Bacteria</taxon>
        <taxon>Bacillati</taxon>
        <taxon>Bacillota</taxon>
        <taxon>Bacilli</taxon>
        <taxon>Bacillales</taxon>
        <taxon>Bacillaceae</taxon>
        <taxon>Halalkalibacillus</taxon>
    </lineage>
</organism>
<evidence type="ECO:0000313" key="2">
    <source>
        <dbReference type="Proteomes" id="UP000243524"/>
    </source>
</evidence>
<dbReference type="PANTHER" id="PTHR41260:SF1">
    <property type="entry name" value="PROTEIN ECSC"/>
    <property type="match status" value="1"/>
</dbReference>
<keyword evidence="2" id="KW-1185">Reference proteome</keyword>
<proteinExistence type="predicted"/>
<dbReference type="InterPro" id="IPR024787">
    <property type="entry name" value="EcsC"/>
</dbReference>
<dbReference type="OrthoDB" id="2040879at2"/>
<accession>A0A2I0QY77</accession>
<protein>
    <submittedName>
        <fullName evidence="1">ABC transporter substrate-binding protein</fullName>
    </submittedName>
</protein>